<accession>A0ABW4K9F1</accession>
<comment type="caution">
    <text evidence="1">The sequence shown here is derived from an EMBL/GenBank/DDBJ whole genome shotgun (WGS) entry which is preliminary data.</text>
</comment>
<evidence type="ECO:0000313" key="2">
    <source>
        <dbReference type="Proteomes" id="UP001597308"/>
    </source>
</evidence>
<keyword evidence="2" id="KW-1185">Reference proteome</keyword>
<dbReference type="SUPFAM" id="SSF52540">
    <property type="entry name" value="P-loop containing nucleoside triphosphate hydrolases"/>
    <property type="match status" value="1"/>
</dbReference>
<protein>
    <recommendedName>
        <fullName evidence="3">ATP-binding protein</fullName>
    </recommendedName>
</protein>
<dbReference type="InterPro" id="IPR027417">
    <property type="entry name" value="P-loop_NTPase"/>
</dbReference>
<reference evidence="2" key="1">
    <citation type="journal article" date="2019" name="Int. J. Syst. Evol. Microbiol.">
        <title>The Global Catalogue of Microorganisms (GCM) 10K type strain sequencing project: providing services to taxonomists for standard genome sequencing and annotation.</title>
        <authorList>
            <consortium name="The Broad Institute Genomics Platform"/>
            <consortium name="The Broad Institute Genome Sequencing Center for Infectious Disease"/>
            <person name="Wu L."/>
            <person name="Ma J."/>
        </authorList>
    </citation>
    <scope>NUCLEOTIDE SEQUENCE [LARGE SCALE GENOMIC DNA]</scope>
    <source>
        <strain evidence="2">KCTC 23707</strain>
    </source>
</reference>
<name>A0ABW4K9F1_9HYPH</name>
<dbReference type="EMBL" id="JBHUER010000011">
    <property type="protein sequence ID" value="MFD1704804.1"/>
    <property type="molecule type" value="Genomic_DNA"/>
</dbReference>
<proteinExistence type="predicted"/>
<gene>
    <name evidence="1" type="ORF">ACFSCV_17495</name>
</gene>
<organism evidence="1 2">
    <name type="scientific">Methylopila henanensis</name>
    <dbReference type="NCBI Taxonomy" id="873516"/>
    <lineage>
        <taxon>Bacteria</taxon>
        <taxon>Pseudomonadati</taxon>
        <taxon>Pseudomonadota</taxon>
        <taxon>Alphaproteobacteria</taxon>
        <taxon>Hyphomicrobiales</taxon>
        <taxon>Methylopilaceae</taxon>
        <taxon>Methylopila</taxon>
    </lineage>
</organism>
<evidence type="ECO:0008006" key="3">
    <source>
        <dbReference type="Google" id="ProtNLM"/>
    </source>
</evidence>
<sequence>MSDKLKNICLKSGDSIDGILILIDEADRPSADAGLGELLKLLSERLARCDCNQVLIGLAALPTIMAKLRDSHESSPRLFHTMLLEPLEQGEREKVVELGLMLATHKNKFVTNITVDAKAFIAELSEGYPHFIQQFAYSAFEVDEDNEIDEDDVARGAFEDGGALSQLGDKFFNEMYHARISSSEYRRVLDAMAEHGDSWISRAKIKKESGVGETNINNALQALKTRQVIMSDETRRGFYRLPTNSFAAWINATKAARAKRDAQRGYVAGE</sequence>
<dbReference type="Proteomes" id="UP001597308">
    <property type="component" value="Unassembled WGS sequence"/>
</dbReference>
<evidence type="ECO:0000313" key="1">
    <source>
        <dbReference type="EMBL" id="MFD1704804.1"/>
    </source>
</evidence>
<dbReference type="RefSeq" id="WP_378800864.1">
    <property type="nucleotide sequence ID" value="NZ_JBHUER010000011.1"/>
</dbReference>